<evidence type="ECO:0000259" key="1">
    <source>
        <dbReference type="Pfam" id="PF03473"/>
    </source>
</evidence>
<dbReference type="GO" id="GO:0030170">
    <property type="term" value="F:pyridoxal phosphate binding"/>
    <property type="evidence" value="ECO:0007669"/>
    <property type="project" value="InterPro"/>
</dbReference>
<dbReference type="EMBL" id="CP034328">
    <property type="protein sequence ID" value="AZL59351.1"/>
    <property type="molecule type" value="Genomic_DNA"/>
</dbReference>
<dbReference type="InterPro" id="IPR005302">
    <property type="entry name" value="MoCF_Sase_C"/>
</dbReference>
<sequence>MSKTPVNPVTAEELAAALPDVLSAPRDAGPVRLLCARPKPNARTFPESLALTRAAGVVGDFEMARPWLELADGSPDPRIQVSILPWRVLELVWRERDQIAHPGDNIVVDMTLTEENLPEGTLLSVGTAILRISDVPNDGCVKWKVRHGRAAYNWITAPAAAPLRLRGLFCSVEQDGVVRLGDRVRRL</sequence>
<dbReference type="GO" id="GO:0030151">
    <property type="term" value="F:molybdenum ion binding"/>
    <property type="evidence" value="ECO:0007669"/>
    <property type="project" value="InterPro"/>
</dbReference>
<dbReference type="GO" id="GO:0003824">
    <property type="term" value="F:catalytic activity"/>
    <property type="evidence" value="ECO:0007669"/>
    <property type="project" value="InterPro"/>
</dbReference>
<protein>
    <recommendedName>
        <fullName evidence="1">MOSC domain-containing protein</fullName>
    </recommendedName>
</protein>
<reference evidence="2 3" key="1">
    <citation type="submission" date="2018-12" db="EMBL/GenBank/DDBJ databases">
        <title>Complete genome sequencing of Tabrizicola sp. K13M18.</title>
        <authorList>
            <person name="Bae J.-W."/>
        </authorList>
    </citation>
    <scope>NUCLEOTIDE SEQUENCE [LARGE SCALE GENOMIC DNA]</scope>
    <source>
        <strain evidence="2 3">K13M18</strain>
    </source>
</reference>
<accession>A0A3S8U6Y0</accession>
<feature type="domain" description="MOSC" evidence="1">
    <location>
        <begin position="98"/>
        <end position="185"/>
    </location>
</feature>
<evidence type="ECO:0000313" key="2">
    <source>
        <dbReference type="EMBL" id="AZL59351.1"/>
    </source>
</evidence>
<dbReference type="KEGG" id="taw:EI545_11150"/>
<proteinExistence type="predicted"/>
<dbReference type="InterPro" id="IPR011037">
    <property type="entry name" value="Pyrv_Knase-like_insert_dom_sf"/>
</dbReference>
<dbReference type="Proteomes" id="UP000282002">
    <property type="component" value="Chromosome"/>
</dbReference>
<dbReference type="Pfam" id="PF03473">
    <property type="entry name" value="MOSC"/>
    <property type="match status" value="1"/>
</dbReference>
<dbReference type="AlphaFoldDB" id="A0A3S8U6Y0"/>
<keyword evidence="3" id="KW-1185">Reference proteome</keyword>
<dbReference type="RefSeq" id="WP_125325546.1">
    <property type="nucleotide sequence ID" value="NZ_CP034328.1"/>
</dbReference>
<dbReference type="SUPFAM" id="SSF50800">
    <property type="entry name" value="PK beta-barrel domain-like"/>
    <property type="match status" value="1"/>
</dbReference>
<name>A0A3S8U6Y0_9RHOB</name>
<organism evidence="2 3">
    <name type="scientific">Tabrizicola piscis</name>
    <dbReference type="NCBI Taxonomy" id="2494374"/>
    <lineage>
        <taxon>Bacteria</taxon>
        <taxon>Pseudomonadati</taxon>
        <taxon>Pseudomonadota</taxon>
        <taxon>Alphaproteobacteria</taxon>
        <taxon>Rhodobacterales</taxon>
        <taxon>Paracoccaceae</taxon>
        <taxon>Tabrizicola</taxon>
    </lineage>
</organism>
<evidence type="ECO:0000313" key="3">
    <source>
        <dbReference type="Proteomes" id="UP000282002"/>
    </source>
</evidence>
<dbReference type="Gene3D" id="2.40.33.20">
    <property type="entry name" value="PK beta-barrel domain-like"/>
    <property type="match status" value="1"/>
</dbReference>
<dbReference type="OrthoDB" id="5735964at2"/>
<gene>
    <name evidence="2" type="ORF">EI545_11150</name>
</gene>